<dbReference type="Proteomes" id="UP001595824">
    <property type="component" value="Unassembled WGS sequence"/>
</dbReference>
<evidence type="ECO:0000259" key="2">
    <source>
        <dbReference type="Pfam" id="PF00582"/>
    </source>
</evidence>
<gene>
    <name evidence="3" type="ORF">ACFPC0_09595</name>
</gene>
<organism evidence="3 4">
    <name type="scientific">Streptomyces andamanensis</name>
    <dbReference type="NCBI Taxonomy" id="1565035"/>
    <lineage>
        <taxon>Bacteria</taxon>
        <taxon>Bacillati</taxon>
        <taxon>Actinomycetota</taxon>
        <taxon>Actinomycetes</taxon>
        <taxon>Kitasatosporales</taxon>
        <taxon>Streptomycetaceae</taxon>
        <taxon>Streptomyces</taxon>
    </lineage>
</organism>
<evidence type="ECO:0000313" key="3">
    <source>
        <dbReference type="EMBL" id="MFC4328083.1"/>
    </source>
</evidence>
<feature type="domain" description="UspA" evidence="2">
    <location>
        <begin position="6"/>
        <end position="144"/>
    </location>
</feature>
<dbReference type="Pfam" id="PF00582">
    <property type="entry name" value="Usp"/>
    <property type="match status" value="1"/>
</dbReference>
<protein>
    <submittedName>
        <fullName evidence="3">Universal stress protein</fullName>
    </submittedName>
</protein>
<dbReference type="RefSeq" id="WP_381738131.1">
    <property type="nucleotide sequence ID" value="NZ_JBHSDP010000009.1"/>
</dbReference>
<dbReference type="PANTHER" id="PTHR46268">
    <property type="entry name" value="STRESS RESPONSE PROTEIN NHAX"/>
    <property type="match status" value="1"/>
</dbReference>
<accession>A0ABV8TBZ8</accession>
<name>A0ABV8TBZ8_9ACTN</name>
<dbReference type="CDD" id="cd00293">
    <property type="entry name" value="USP-like"/>
    <property type="match status" value="1"/>
</dbReference>
<comment type="similarity">
    <text evidence="1">Belongs to the universal stress protein A family.</text>
</comment>
<dbReference type="InterPro" id="IPR014729">
    <property type="entry name" value="Rossmann-like_a/b/a_fold"/>
</dbReference>
<dbReference type="PANTHER" id="PTHR46268:SF6">
    <property type="entry name" value="UNIVERSAL STRESS PROTEIN UP12"/>
    <property type="match status" value="1"/>
</dbReference>
<dbReference type="Gene3D" id="3.40.50.620">
    <property type="entry name" value="HUPs"/>
    <property type="match status" value="1"/>
</dbReference>
<dbReference type="SUPFAM" id="SSF52402">
    <property type="entry name" value="Adenine nucleotide alpha hydrolases-like"/>
    <property type="match status" value="1"/>
</dbReference>
<dbReference type="InterPro" id="IPR006016">
    <property type="entry name" value="UspA"/>
</dbReference>
<evidence type="ECO:0000313" key="4">
    <source>
        <dbReference type="Proteomes" id="UP001595824"/>
    </source>
</evidence>
<comment type="caution">
    <text evidence="3">The sequence shown here is derived from an EMBL/GenBank/DDBJ whole genome shotgun (WGS) entry which is preliminary data.</text>
</comment>
<sequence>MTASPFHRILVGWDASPAARAALAAAVALAGDRGGVLVRAVLVPSEHTETGGERTRDLGAQRAWAQERFDRAWQALPPFAGQLRLDWGTGTDIAADLVASAAEHGCDLIVLGRHGADSHLRARPLGDVVRRVTERAALPVLVVPAAAPPEDTG</sequence>
<evidence type="ECO:0000256" key="1">
    <source>
        <dbReference type="ARBA" id="ARBA00008791"/>
    </source>
</evidence>
<dbReference type="PRINTS" id="PR01438">
    <property type="entry name" value="UNVRSLSTRESS"/>
</dbReference>
<proteinExistence type="inferred from homology"/>
<reference evidence="4" key="1">
    <citation type="journal article" date="2019" name="Int. J. Syst. Evol. Microbiol.">
        <title>The Global Catalogue of Microorganisms (GCM) 10K type strain sequencing project: providing services to taxonomists for standard genome sequencing and annotation.</title>
        <authorList>
            <consortium name="The Broad Institute Genomics Platform"/>
            <consortium name="The Broad Institute Genome Sequencing Center for Infectious Disease"/>
            <person name="Wu L."/>
            <person name="Ma J."/>
        </authorList>
    </citation>
    <scope>NUCLEOTIDE SEQUENCE [LARGE SCALE GENOMIC DNA]</scope>
    <source>
        <strain evidence="4">PCU 347</strain>
    </source>
</reference>
<dbReference type="InterPro" id="IPR006015">
    <property type="entry name" value="Universal_stress_UspA"/>
</dbReference>
<dbReference type="EMBL" id="JBHSDP010000009">
    <property type="protein sequence ID" value="MFC4328083.1"/>
    <property type="molecule type" value="Genomic_DNA"/>
</dbReference>
<keyword evidence="4" id="KW-1185">Reference proteome</keyword>